<dbReference type="Pfam" id="PF00512">
    <property type="entry name" value="HisKA"/>
    <property type="match status" value="1"/>
</dbReference>
<dbReference type="InterPro" id="IPR005467">
    <property type="entry name" value="His_kinase_dom"/>
</dbReference>
<reference evidence="5 6" key="1">
    <citation type="submission" date="2008-05" db="EMBL/GenBank/DDBJ databases">
        <title>Complete sequence of chromosome of Geobacter lovleyi SZ.</title>
        <authorList>
            <consortium name="US DOE Joint Genome Institute"/>
            <person name="Lucas S."/>
            <person name="Copeland A."/>
            <person name="Lapidus A."/>
            <person name="Glavina del Rio T."/>
            <person name="Dalin E."/>
            <person name="Tice H."/>
            <person name="Bruce D."/>
            <person name="Goodwin L."/>
            <person name="Pitluck S."/>
            <person name="Chertkov O."/>
            <person name="Meincke L."/>
            <person name="Brettin T."/>
            <person name="Detter J.C."/>
            <person name="Han C."/>
            <person name="Tapia R."/>
            <person name="Kuske C.R."/>
            <person name="Schmutz J."/>
            <person name="Larimer F."/>
            <person name="Land M."/>
            <person name="Hauser L."/>
            <person name="Kyrpides N."/>
            <person name="Mikhailova N."/>
            <person name="Sung Y."/>
            <person name="Fletcher K.E."/>
            <person name="Ritalahti K.M."/>
            <person name="Loeffler F.E."/>
            <person name="Richardson P."/>
        </authorList>
    </citation>
    <scope>NUCLEOTIDE SEQUENCE [LARGE SCALE GENOMIC DNA]</scope>
    <source>
        <strain evidence="6">ATCC BAA-1151 / DSM 17278 / SZ</strain>
    </source>
</reference>
<dbReference type="SUPFAM" id="SSF55781">
    <property type="entry name" value="GAF domain-like"/>
    <property type="match status" value="1"/>
</dbReference>
<dbReference type="InterPro" id="IPR036097">
    <property type="entry name" value="HisK_dim/P_sf"/>
</dbReference>
<keyword evidence="6" id="KW-1185">Reference proteome</keyword>
<dbReference type="Gene3D" id="3.30.565.10">
    <property type="entry name" value="Histidine kinase-like ATPase, C-terminal domain"/>
    <property type="match status" value="1"/>
</dbReference>
<evidence type="ECO:0000313" key="6">
    <source>
        <dbReference type="Proteomes" id="UP000002420"/>
    </source>
</evidence>
<keyword evidence="5" id="KW-0808">Transferase</keyword>
<keyword evidence="3" id="KW-0175">Coiled coil</keyword>
<gene>
    <name evidence="5" type="ordered locus">Glov_0405</name>
</gene>
<dbReference type="Pfam" id="PF02518">
    <property type="entry name" value="HATPase_c"/>
    <property type="match status" value="1"/>
</dbReference>
<dbReference type="SMART" id="SM00388">
    <property type="entry name" value="HisKA"/>
    <property type="match status" value="1"/>
</dbReference>
<dbReference type="InterPro" id="IPR029016">
    <property type="entry name" value="GAF-like_dom_sf"/>
</dbReference>
<dbReference type="InterPro" id="IPR003594">
    <property type="entry name" value="HATPase_dom"/>
</dbReference>
<dbReference type="InterPro" id="IPR052023">
    <property type="entry name" value="Histidine_kinase_KdpD"/>
</dbReference>
<dbReference type="AlphaFoldDB" id="B3E1P1"/>
<dbReference type="SMART" id="SM00065">
    <property type="entry name" value="GAF"/>
    <property type="match status" value="1"/>
</dbReference>
<dbReference type="KEGG" id="glo:Glov_0405"/>
<evidence type="ECO:0000313" key="5">
    <source>
        <dbReference type="EMBL" id="ACD94133.1"/>
    </source>
</evidence>
<dbReference type="GO" id="GO:0000155">
    <property type="term" value="F:phosphorelay sensor kinase activity"/>
    <property type="evidence" value="ECO:0007669"/>
    <property type="project" value="InterPro"/>
</dbReference>
<dbReference type="SUPFAM" id="SSF55874">
    <property type="entry name" value="ATPase domain of HSP90 chaperone/DNA topoisomerase II/histidine kinase"/>
    <property type="match status" value="1"/>
</dbReference>
<dbReference type="Gene3D" id="3.30.450.40">
    <property type="match status" value="1"/>
</dbReference>
<comment type="catalytic activity">
    <reaction evidence="1">
        <text>ATP + protein L-histidine = ADP + protein N-phospho-L-histidine.</text>
        <dbReference type="EC" id="2.7.13.3"/>
    </reaction>
</comment>
<keyword evidence="5" id="KW-0418">Kinase</keyword>
<name>B3E1P1_TRIL1</name>
<dbReference type="eggNOG" id="COG2205">
    <property type="taxonomic scope" value="Bacteria"/>
</dbReference>
<dbReference type="PANTHER" id="PTHR45569:SF1">
    <property type="entry name" value="SENSOR PROTEIN KDPD"/>
    <property type="match status" value="1"/>
</dbReference>
<evidence type="ECO:0000256" key="2">
    <source>
        <dbReference type="ARBA" id="ARBA00012438"/>
    </source>
</evidence>
<dbReference type="EMBL" id="CP001089">
    <property type="protein sequence ID" value="ACD94133.1"/>
    <property type="molecule type" value="Genomic_DNA"/>
</dbReference>
<dbReference type="EC" id="2.7.13.3" evidence="2"/>
<dbReference type="RefSeq" id="WP_012468490.1">
    <property type="nucleotide sequence ID" value="NC_010814.1"/>
</dbReference>
<evidence type="ECO:0000256" key="3">
    <source>
        <dbReference type="SAM" id="Coils"/>
    </source>
</evidence>
<dbReference type="Pfam" id="PF13185">
    <property type="entry name" value="GAF_2"/>
    <property type="match status" value="1"/>
</dbReference>
<dbReference type="InterPro" id="IPR003661">
    <property type="entry name" value="HisK_dim/P_dom"/>
</dbReference>
<dbReference type="InterPro" id="IPR003018">
    <property type="entry name" value="GAF"/>
</dbReference>
<feature type="coiled-coil region" evidence="3">
    <location>
        <begin position="297"/>
        <end position="327"/>
    </location>
</feature>
<dbReference type="HOGENOM" id="CLU_504098_0_0_7"/>
<dbReference type="InterPro" id="IPR036890">
    <property type="entry name" value="HATPase_C_sf"/>
</dbReference>
<proteinExistence type="predicted"/>
<feature type="domain" description="Histidine kinase" evidence="4">
    <location>
        <begin position="336"/>
        <end position="542"/>
    </location>
</feature>
<organism evidence="5 6">
    <name type="scientific">Trichlorobacter lovleyi (strain ATCC BAA-1151 / DSM 17278 / SZ)</name>
    <name type="common">Geobacter lovleyi</name>
    <dbReference type="NCBI Taxonomy" id="398767"/>
    <lineage>
        <taxon>Bacteria</taxon>
        <taxon>Pseudomonadati</taxon>
        <taxon>Thermodesulfobacteriota</taxon>
        <taxon>Desulfuromonadia</taxon>
        <taxon>Geobacterales</taxon>
        <taxon>Geobacteraceae</taxon>
        <taxon>Trichlorobacter</taxon>
    </lineage>
</organism>
<dbReference type="SUPFAM" id="SSF47384">
    <property type="entry name" value="Homodimeric domain of signal transducing histidine kinase"/>
    <property type="match status" value="1"/>
</dbReference>
<evidence type="ECO:0000259" key="4">
    <source>
        <dbReference type="PROSITE" id="PS50109"/>
    </source>
</evidence>
<dbReference type="PANTHER" id="PTHR45569">
    <property type="entry name" value="SENSOR PROTEIN KDPD"/>
    <property type="match status" value="1"/>
</dbReference>
<dbReference type="CDD" id="cd00082">
    <property type="entry name" value="HisKA"/>
    <property type="match status" value="1"/>
</dbReference>
<accession>B3E1P1</accession>
<dbReference type="Gene3D" id="1.10.287.130">
    <property type="match status" value="1"/>
</dbReference>
<sequence>MEITAITEWECCWDRDSIVMGDCPNIGEGDEDLLSSRSRRILEKCCECEKFRRDLARFRDSGHPLAPIFSILHADYRRQKNQIQSLANFLDTKTLEVRFLHELGSVLQSSVDLDEVLSVALTAITAGKGFGMNRAFLLLADKERHILKGHLAIGPRSAEEAGQTWHEIESGDQDLQGLSQEFRKHKLTAERYKFHDILERLIIPLDDEQHIIVRALEERKPLMVSDAFHNPDVDSEFARVLGVDTFLVLPLIARNRRVGAIIADNFITHRTISEQDMRSIETFTFPVAFAIERASLYERVQEEVDKLRQANSRLQEQQEQLVRMEKMALVGRITSSIAHSIRNPLMVIGGFARSILKNTPGNDPKRTFIESIVTEARQLEEVLGEILTYSDALFPSCDFWDPNQLVESALRDVQERIVTQDYSCRFHAGELLPPVYIDYKQTTYCIRNILLSTIDGLQNGFIDISTRVEGEHVDVRIVDHNRTLSEDELEALLTPFTETCEMGSGLNMALSRSMLDKQNIPLIVVAPPEGGVTYTIKLPIHKEEKNHEQIAGS</sequence>
<dbReference type="PROSITE" id="PS50109">
    <property type="entry name" value="HIS_KIN"/>
    <property type="match status" value="1"/>
</dbReference>
<dbReference type="Proteomes" id="UP000002420">
    <property type="component" value="Chromosome"/>
</dbReference>
<protein>
    <recommendedName>
        <fullName evidence="2">histidine kinase</fullName>
        <ecNumber evidence="2">2.7.13.3</ecNumber>
    </recommendedName>
</protein>
<dbReference type="STRING" id="398767.Glov_0405"/>
<evidence type="ECO:0000256" key="1">
    <source>
        <dbReference type="ARBA" id="ARBA00000085"/>
    </source>
</evidence>
<dbReference type="GO" id="GO:0005886">
    <property type="term" value="C:plasma membrane"/>
    <property type="evidence" value="ECO:0007669"/>
    <property type="project" value="TreeGrafter"/>
</dbReference>